<dbReference type="PANTHER" id="PTHR46889:SF4">
    <property type="entry name" value="TRANSPOSASE INSO FOR INSERTION SEQUENCE ELEMENT IS911B-RELATED"/>
    <property type="match status" value="1"/>
</dbReference>
<dbReference type="EMBL" id="FXYH01000030">
    <property type="protein sequence ID" value="SMX50358.1"/>
    <property type="molecule type" value="Genomic_DNA"/>
</dbReference>
<evidence type="ECO:0000313" key="3">
    <source>
        <dbReference type="Proteomes" id="UP000220836"/>
    </source>
</evidence>
<accession>A0A238L5U8</accession>
<protein>
    <submittedName>
        <fullName evidence="2">Integrase core domain protein</fullName>
    </submittedName>
</protein>
<dbReference type="InterPro" id="IPR012337">
    <property type="entry name" value="RNaseH-like_sf"/>
</dbReference>
<sequence>MQRLGPVTVSARRPKTASIYTDCGSQYCSYDYQKILRQHGFKVSMSGKGNCYGNAASRDLPQSHQGRADHL</sequence>
<name>A0A238L5U8_9RHOB</name>
<keyword evidence="3" id="KW-1185">Reference proteome</keyword>
<evidence type="ECO:0000259" key="1">
    <source>
        <dbReference type="Pfam" id="PF00665"/>
    </source>
</evidence>
<gene>
    <name evidence="2" type="ORF">PEV8663_04615</name>
</gene>
<dbReference type="GO" id="GO:0003676">
    <property type="term" value="F:nucleic acid binding"/>
    <property type="evidence" value="ECO:0007669"/>
    <property type="project" value="InterPro"/>
</dbReference>
<dbReference type="AlphaFoldDB" id="A0A238L5U8"/>
<dbReference type="InterPro" id="IPR050900">
    <property type="entry name" value="Transposase_IS3/IS150/IS904"/>
</dbReference>
<dbReference type="InterPro" id="IPR001584">
    <property type="entry name" value="Integrase_cat-core"/>
</dbReference>
<dbReference type="GO" id="GO:0015074">
    <property type="term" value="P:DNA integration"/>
    <property type="evidence" value="ECO:0007669"/>
    <property type="project" value="InterPro"/>
</dbReference>
<evidence type="ECO:0000313" key="2">
    <source>
        <dbReference type="EMBL" id="SMX50358.1"/>
    </source>
</evidence>
<reference evidence="2 3" key="1">
    <citation type="submission" date="2017-05" db="EMBL/GenBank/DDBJ databases">
        <authorList>
            <person name="Song R."/>
            <person name="Chenine A.L."/>
            <person name="Ruprecht R.M."/>
        </authorList>
    </citation>
    <scope>NUCLEOTIDE SEQUENCE [LARGE SCALE GENOMIC DNA]</scope>
    <source>
        <strain evidence="2 3">CECT 8663</strain>
    </source>
</reference>
<dbReference type="Gene3D" id="3.30.420.10">
    <property type="entry name" value="Ribonuclease H-like superfamily/Ribonuclease H"/>
    <property type="match status" value="1"/>
</dbReference>
<dbReference type="InterPro" id="IPR036397">
    <property type="entry name" value="RNaseH_sf"/>
</dbReference>
<feature type="domain" description="Integrase catalytic" evidence="1">
    <location>
        <begin position="10"/>
        <end position="51"/>
    </location>
</feature>
<proteinExistence type="predicted"/>
<dbReference type="Pfam" id="PF00665">
    <property type="entry name" value="rve"/>
    <property type="match status" value="1"/>
</dbReference>
<dbReference type="SUPFAM" id="SSF53098">
    <property type="entry name" value="Ribonuclease H-like"/>
    <property type="match status" value="1"/>
</dbReference>
<dbReference type="PANTHER" id="PTHR46889">
    <property type="entry name" value="TRANSPOSASE INSF FOR INSERTION SEQUENCE IS3B-RELATED"/>
    <property type="match status" value="1"/>
</dbReference>
<dbReference type="Proteomes" id="UP000220836">
    <property type="component" value="Unassembled WGS sequence"/>
</dbReference>
<organism evidence="2 3">
    <name type="scientific">Pelagimonas varians</name>
    <dbReference type="NCBI Taxonomy" id="696760"/>
    <lineage>
        <taxon>Bacteria</taxon>
        <taxon>Pseudomonadati</taxon>
        <taxon>Pseudomonadota</taxon>
        <taxon>Alphaproteobacteria</taxon>
        <taxon>Rhodobacterales</taxon>
        <taxon>Roseobacteraceae</taxon>
        <taxon>Pelagimonas</taxon>
    </lineage>
</organism>